<dbReference type="SUPFAM" id="SSF48371">
    <property type="entry name" value="ARM repeat"/>
    <property type="match status" value="1"/>
</dbReference>
<name>A0A8S3HRJ9_9BILA</name>
<dbReference type="GO" id="GO:0000226">
    <property type="term" value="P:microtubule cytoskeleton organization"/>
    <property type="evidence" value="ECO:0007669"/>
    <property type="project" value="TreeGrafter"/>
</dbReference>
<evidence type="ECO:0000256" key="1">
    <source>
        <dbReference type="SAM" id="MobiDB-lite"/>
    </source>
</evidence>
<dbReference type="EMBL" id="CAJOBI010322488">
    <property type="protein sequence ID" value="CAF5187244.1"/>
    <property type="molecule type" value="Genomic_DNA"/>
</dbReference>
<comment type="caution">
    <text evidence="3">The sequence shown here is derived from an EMBL/GenBank/DDBJ whole genome shotgun (WGS) entry which is preliminary data.</text>
</comment>
<organism evidence="3 4">
    <name type="scientific">Rotaria magnacalcarata</name>
    <dbReference type="NCBI Taxonomy" id="392030"/>
    <lineage>
        <taxon>Eukaryota</taxon>
        <taxon>Metazoa</taxon>
        <taxon>Spiralia</taxon>
        <taxon>Gnathifera</taxon>
        <taxon>Rotifera</taxon>
        <taxon>Eurotatoria</taxon>
        <taxon>Bdelloidea</taxon>
        <taxon>Philodinida</taxon>
        <taxon>Philodinidae</taxon>
        <taxon>Rotaria</taxon>
    </lineage>
</organism>
<accession>A0A8S3HRJ9</accession>
<feature type="compositionally biased region" description="Basic and acidic residues" evidence="1">
    <location>
        <begin position="17"/>
        <end position="37"/>
    </location>
</feature>
<dbReference type="AlphaFoldDB" id="A0A8S3HRJ9"/>
<protein>
    <recommendedName>
        <fullName evidence="2">CLASP N-terminal domain-containing protein</fullName>
    </recommendedName>
</protein>
<dbReference type="GO" id="GO:0005881">
    <property type="term" value="C:cytoplasmic microtubule"/>
    <property type="evidence" value="ECO:0007669"/>
    <property type="project" value="TreeGrafter"/>
</dbReference>
<feature type="domain" description="CLASP N-terminal" evidence="2">
    <location>
        <begin position="179"/>
        <end position="270"/>
    </location>
</feature>
<dbReference type="PANTHER" id="PTHR21567">
    <property type="entry name" value="CLASP"/>
    <property type="match status" value="1"/>
</dbReference>
<reference evidence="3" key="1">
    <citation type="submission" date="2021-02" db="EMBL/GenBank/DDBJ databases">
        <authorList>
            <person name="Nowell W R."/>
        </authorList>
    </citation>
    <scope>NUCLEOTIDE SEQUENCE</scope>
</reference>
<feature type="compositionally biased region" description="Low complexity" evidence="1">
    <location>
        <begin position="58"/>
        <end position="68"/>
    </location>
</feature>
<proteinExistence type="predicted"/>
<feature type="compositionally biased region" description="Polar residues" evidence="1">
    <location>
        <begin position="69"/>
        <end position="79"/>
    </location>
</feature>
<dbReference type="Proteomes" id="UP000676336">
    <property type="component" value="Unassembled WGS sequence"/>
</dbReference>
<dbReference type="InterPro" id="IPR024395">
    <property type="entry name" value="CLASP_N_dom"/>
</dbReference>
<feature type="region of interest" description="Disordered" evidence="1">
    <location>
        <begin position="1"/>
        <end position="98"/>
    </location>
</feature>
<dbReference type="GO" id="GO:0008017">
    <property type="term" value="F:microtubule binding"/>
    <property type="evidence" value="ECO:0007669"/>
    <property type="project" value="TreeGrafter"/>
</dbReference>
<dbReference type="InterPro" id="IPR016024">
    <property type="entry name" value="ARM-type_fold"/>
</dbReference>
<dbReference type="Pfam" id="PF12348">
    <property type="entry name" value="CLASP_N"/>
    <property type="match status" value="1"/>
</dbReference>
<dbReference type="GO" id="GO:0005929">
    <property type="term" value="C:cilium"/>
    <property type="evidence" value="ECO:0007669"/>
    <property type="project" value="TreeGrafter"/>
</dbReference>
<evidence type="ECO:0000313" key="3">
    <source>
        <dbReference type="EMBL" id="CAF5187244.1"/>
    </source>
</evidence>
<feature type="compositionally biased region" description="Polar residues" evidence="1">
    <location>
        <begin position="48"/>
        <end position="57"/>
    </location>
</feature>
<evidence type="ECO:0000313" key="4">
    <source>
        <dbReference type="Proteomes" id="UP000676336"/>
    </source>
</evidence>
<dbReference type="Gene3D" id="1.25.10.10">
    <property type="entry name" value="Leucine-rich Repeat Variant"/>
    <property type="match status" value="1"/>
</dbReference>
<sequence length="277" mass="31931">MGQSLSASFRLRIQQKTQEKIEQKERRRQDRENRSRQQDFNNNNNNNGDTQYDNDMPTSSTSTSRYSSQPDLSTINNDIPSAPRRQIDPNKNSILPSFPTKQRSRVAKKFMARSQTFNNRRDIATNEQHLAFNRSSSEDRTLEQLRNPDHVYREAMESIASDDWEQKCSGLNLLQLLIAQYPDTITQNLHQVVLVLIQEVKNLRSQVARFALSTFCDMFKHLKRNMDIELDLTTKAIIQKSAESNEFFRSDAEKCLQTMVDNVTLQKALQALIAGGA</sequence>
<dbReference type="PANTHER" id="PTHR21567:SF87">
    <property type="entry name" value="CRESCERIN-LIKE PROTEIN CHE-12"/>
    <property type="match status" value="1"/>
</dbReference>
<gene>
    <name evidence="3" type="ORF">SMN809_LOCUS70914</name>
</gene>
<dbReference type="InterPro" id="IPR011989">
    <property type="entry name" value="ARM-like"/>
</dbReference>
<feature type="non-terminal residue" evidence="3">
    <location>
        <position position="1"/>
    </location>
</feature>
<evidence type="ECO:0000259" key="2">
    <source>
        <dbReference type="Pfam" id="PF12348"/>
    </source>
</evidence>
<feature type="compositionally biased region" description="Polar residues" evidence="1">
    <location>
        <begin position="89"/>
        <end position="98"/>
    </location>
</feature>